<evidence type="ECO:0000313" key="3">
    <source>
        <dbReference type="Proteomes" id="UP000549499"/>
    </source>
</evidence>
<reference evidence="2 3" key="1">
    <citation type="submission" date="2019-09" db="EMBL/GenBank/DDBJ databases">
        <title>Bird 10,000 Genomes (B10K) Project - Family phase.</title>
        <authorList>
            <person name="Zhang G."/>
        </authorList>
    </citation>
    <scope>NUCLEOTIDE SEQUENCE [LARGE SCALE GENOMIC DNA]</scope>
    <source>
        <strain evidence="2">B10K-DU-003-44</strain>
        <tissue evidence="2">Muscle</tissue>
    </source>
</reference>
<dbReference type="GO" id="GO:0071480">
    <property type="term" value="P:cellular response to gamma radiation"/>
    <property type="evidence" value="ECO:0007669"/>
    <property type="project" value="InterPro"/>
</dbReference>
<dbReference type="InterPro" id="IPR039492">
    <property type="entry name" value="TMEM109"/>
</dbReference>
<dbReference type="Pfam" id="PF14965">
    <property type="entry name" value="BRI3BP"/>
    <property type="match status" value="1"/>
</dbReference>
<feature type="transmembrane region" description="Helical" evidence="1">
    <location>
        <begin position="116"/>
        <end position="133"/>
    </location>
</feature>
<feature type="transmembrane region" description="Helical" evidence="1">
    <location>
        <begin position="83"/>
        <end position="104"/>
    </location>
</feature>
<evidence type="ECO:0000313" key="2">
    <source>
        <dbReference type="EMBL" id="NWS77144.1"/>
    </source>
</evidence>
<keyword evidence="1" id="KW-0812">Transmembrane</keyword>
<protein>
    <submittedName>
        <fullName evidence="2">TM109 protein</fullName>
    </submittedName>
</protein>
<gene>
    <name evidence="2" type="primary">Tmem109</name>
    <name evidence="2" type="ORF">CROSUL_R06768</name>
</gene>
<evidence type="ECO:0000256" key="1">
    <source>
        <dbReference type="SAM" id="Phobius"/>
    </source>
</evidence>
<keyword evidence="1" id="KW-1133">Transmembrane helix</keyword>
<dbReference type="OrthoDB" id="9902161at2759"/>
<keyword evidence="1" id="KW-0472">Membrane</keyword>
<feature type="transmembrane region" description="Helical" evidence="1">
    <location>
        <begin position="28"/>
        <end position="55"/>
    </location>
</feature>
<proteinExistence type="predicted"/>
<feature type="non-terminal residue" evidence="2">
    <location>
        <position position="1"/>
    </location>
</feature>
<organism evidence="2 3">
    <name type="scientific">Crotophaga sulcirostris</name>
    <name type="common">Groove-billed ani</name>
    <dbReference type="NCBI Taxonomy" id="33598"/>
    <lineage>
        <taxon>Eukaryota</taxon>
        <taxon>Metazoa</taxon>
        <taxon>Chordata</taxon>
        <taxon>Craniata</taxon>
        <taxon>Vertebrata</taxon>
        <taxon>Euteleostomi</taxon>
        <taxon>Archelosauria</taxon>
        <taxon>Archosauria</taxon>
        <taxon>Dinosauria</taxon>
        <taxon>Saurischia</taxon>
        <taxon>Theropoda</taxon>
        <taxon>Coelurosauria</taxon>
        <taxon>Aves</taxon>
        <taxon>Neognathae</taxon>
        <taxon>Neoaves</taxon>
        <taxon>Otidimorphae</taxon>
        <taxon>Cuculiformes</taxon>
        <taxon>Crotophagidae</taxon>
        <taxon>Crotophaga</taxon>
    </lineage>
</organism>
<dbReference type="GO" id="GO:0042771">
    <property type="term" value="P:intrinsic apoptotic signaling pathway in response to DNA damage by p53 class mediator"/>
    <property type="evidence" value="ECO:0007669"/>
    <property type="project" value="TreeGrafter"/>
</dbReference>
<sequence>LADDPLSRLGLAIWRTLESWVGRRPLRLVAMILIAILWVVSTVISAALVVVLGILRYLLITYGIPGEHLVRLAALGPSEVQRALLWGLAAVVVSWWLSWLRVLLSHLQGLLLPTLRWVKLFCFLGAFLHIAMAKQSPTVQAGQLLGLWVFCALLGRLVGTPKPNNTQLDVAVRVLEWKVEELQQRLE</sequence>
<dbReference type="AlphaFoldDB" id="A0A7K5I6X0"/>
<keyword evidence="3" id="KW-1185">Reference proteome</keyword>
<dbReference type="PANTHER" id="PTHR14550:SF2">
    <property type="entry name" value="TRANSMEMBRANE PROTEIN 109"/>
    <property type="match status" value="1"/>
</dbReference>
<feature type="non-terminal residue" evidence="2">
    <location>
        <position position="187"/>
    </location>
</feature>
<name>A0A7K5I6X0_CROSL</name>
<comment type="caution">
    <text evidence="2">The sequence shown here is derived from an EMBL/GenBank/DDBJ whole genome shotgun (WGS) entry which is preliminary data.</text>
</comment>
<dbReference type="EMBL" id="VYZB01000879">
    <property type="protein sequence ID" value="NWS77144.1"/>
    <property type="molecule type" value="Genomic_DNA"/>
</dbReference>
<dbReference type="PANTHER" id="PTHR14550">
    <property type="entry name" value="TRANSMEMBRANE PROTEIN 109"/>
    <property type="match status" value="1"/>
</dbReference>
<dbReference type="Proteomes" id="UP000549499">
    <property type="component" value="Unassembled WGS sequence"/>
</dbReference>
<feature type="transmembrane region" description="Helical" evidence="1">
    <location>
        <begin position="139"/>
        <end position="158"/>
    </location>
</feature>
<accession>A0A7K5I6X0</accession>